<dbReference type="Proteomes" id="UP000813018">
    <property type="component" value="Unassembled WGS sequence"/>
</dbReference>
<protein>
    <recommendedName>
        <fullName evidence="3">SpoIIAA-like</fullName>
    </recommendedName>
</protein>
<evidence type="ECO:0000313" key="1">
    <source>
        <dbReference type="EMBL" id="MBW7466043.1"/>
    </source>
</evidence>
<evidence type="ECO:0008006" key="3">
    <source>
        <dbReference type="Google" id="ProtNLM"/>
    </source>
</evidence>
<dbReference type="RefSeq" id="WP_219875934.1">
    <property type="nucleotide sequence ID" value="NZ_JAHYXK010000002.1"/>
</dbReference>
<gene>
    <name evidence="1" type="ORF">K0O23_03115</name>
</gene>
<evidence type="ECO:0000313" key="2">
    <source>
        <dbReference type="Proteomes" id="UP000813018"/>
    </source>
</evidence>
<sequence length="144" mass="16353">MRVINIGLMELAHDEASAILSVKWADELSVESEEFFQTVVSLFEYMYEKQVENLVIDSGIPAGGVLNERIIDVFIQNIPNTPLKNILLLESPDYLWDNNLYQVIKLLVTSYQLPIAVELMKNKADAHAWLLQSLVTSCPRTTEN</sequence>
<dbReference type="EMBL" id="JAHYXK010000002">
    <property type="protein sequence ID" value="MBW7466043.1"/>
    <property type="molecule type" value="Genomic_DNA"/>
</dbReference>
<comment type="caution">
    <text evidence="1">The sequence shown here is derived from an EMBL/GenBank/DDBJ whole genome shotgun (WGS) entry which is preliminary data.</text>
</comment>
<reference evidence="1 2" key="1">
    <citation type="journal article" date="2016" name="Int. J. Syst. Evol. Microbiol.">
        <title>Pontibacter aydingkolensis sp. nov., isolated from soil of a salt lake.</title>
        <authorList>
            <person name="Osman G."/>
            <person name="Zhang T."/>
            <person name="Lou K."/>
            <person name="Gao Y."/>
            <person name="Chang W."/>
            <person name="Lin Q."/>
            <person name="Yang H.M."/>
            <person name="Huo X.D."/>
            <person name="Wang N."/>
        </authorList>
    </citation>
    <scope>NUCLEOTIDE SEQUENCE [LARGE SCALE GENOMIC DNA]</scope>
    <source>
        <strain evidence="1 2">KACC 19255</strain>
    </source>
</reference>
<proteinExistence type="predicted"/>
<accession>A0ABS7CQI8</accession>
<organism evidence="1 2">
    <name type="scientific">Pontibacter aydingkolensis</name>
    <dbReference type="NCBI Taxonomy" id="1911536"/>
    <lineage>
        <taxon>Bacteria</taxon>
        <taxon>Pseudomonadati</taxon>
        <taxon>Bacteroidota</taxon>
        <taxon>Cytophagia</taxon>
        <taxon>Cytophagales</taxon>
        <taxon>Hymenobacteraceae</taxon>
        <taxon>Pontibacter</taxon>
    </lineage>
</organism>
<name>A0ABS7CQI8_9BACT</name>
<keyword evidence="2" id="KW-1185">Reference proteome</keyword>